<evidence type="ECO:0000256" key="6">
    <source>
        <dbReference type="ARBA" id="ARBA00023163"/>
    </source>
</evidence>
<feature type="domain" description="WRKY" evidence="10">
    <location>
        <begin position="740"/>
        <end position="806"/>
    </location>
</feature>
<evidence type="ECO:0000256" key="2">
    <source>
        <dbReference type="ARBA" id="ARBA00009515"/>
    </source>
</evidence>
<dbReference type="FunFam" id="2.20.25.80:FF:000002">
    <property type="entry name" value="probable WRKY transcription factor 31"/>
    <property type="match status" value="1"/>
</dbReference>
<keyword evidence="6" id="KW-0804">Transcription</keyword>
<keyword evidence="4" id="KW-0805">Transcription regulation</keyword>
<protein>
    <submittedName>
        <fullName evidence="11">Apoptosis inhibitory protein 5 (API5)</fullName>
    </submittedName>
</protein>
<dbReference type="Proteomes" id="UP001055439">
    <property type="component" value="Chromosome 6"/>
</dbReference>
<feature type="compositionally biased region" description="Polar residues" evidence="9">
    <location>
        <begin position="999"/>
        <end position="1018"/>
    </location>
</feature>
<dbReference type="OrthoDB" id="2020995at2759"/>
<evidence type="ECO:0000259" key="10">
    <source>
        <dbReference type="PROSITE" id="PS50811"/>
    </source>
</evidence>
<dbReference type="InterPro" id="IPR003657">
    <property type="entry name" value="WRKY_dom"/>
</dbReference>
<evidence type="ECO:0000313" key="12">
    <source>
        <dbReference type="Proteomes" id="UP001055439"/>
    </source>
</evidence>
<dbReference type="PANTHER" id="PTHR12758">
    <property type="entry name" value="APOPTOSIS INHIBITOR 5-RELATED"/>
    <property type="match status" value="1"/>
</dbReference>
<keyword evidence="12" id="KW-1185">Reference proteome</keyword>
<dbReference type="GO" id="GO:0043067">
    <property type="term" value="P:regulation of programmed cell death"/>
    <property type="evidence" value="ECO:0007669"/>
    <property type="project" value="TreeGrafter"/>
</dbReference>
<evidence type="ECO:0000256" key="3">
    <source>
        <dbReference type="ARBA" id="ARBA00022703"/>
    </source>
</evidence>
<name>A0A9E7KBK4_9LILI</name>
<gene>
    <name evidence="11" type="ORF">MUK42_23095</name>
</gene>
<dbReference type="SUPFAM" id="SSF118290">
    <property type="entry name" value="WRKY DNA-binding domain"/>
    <property type="match status" value="1"/>
</dbReference>
<comment type="subcellular location">
    <subcellularLocation>
        <location evidence="1">Nucleus</location>
    </subcellularLocation>
</comment>
<proteinExistence type="inferred from homology"/>
<evidence type="ECO:0000256" key="1">
    <source>
        <dbReference type="ARBA" id="ARBA00004123"/>
    </source>
</evidence>
<dbReference type="GO" id="GO:0003700">
    <property type="term" value="F:DNA-binding transcription factor activity"/>
    <property type="evidence" value="ECO:0007669"/>
    <property type="project" value="InterPro"/>
</dbReference>
<evidence type="ECO:0000256" key="5">
    <source>
        <dbReference type="ARBA" id="ARBA00023125"/>
    </source>
</evidence>
<keyword evidence="5" id="KW-0238">DNA-binding</keyword>
<dbReference type="Pfam" id="PF05918">
    <property type="entry name" value="API5"/>
    <property type="match status" value="1"/>
</dbReference>
<reference evidence="11" key="1">
    <citation type="submission" date="2022-05" db="EMBL/GenBank/DDBJ databases">
        <title>The Musa troglodytarum L. genome provides insights into the mechanism of non-climacteric behaviour and enrichment of carotenoids.</title>
        <authorList>
            <person name="Wang J."/>
        </authorList>
    </citation>
    <scope>NUCLEOTIDE SEQUENCE</scope>
    <source>
        <tissue evidence="11">Leaf</tissue>
    </source>
</reference>
<dbReference type="GO" id="GO:0005634">
    <property type="term" value="C:nucleus"/>
    <property type="evidence" value="ECO:0007669"/>
    <property type="project" value="UniProtKB-SubCell"/>
</dbReference>
<dbReference type="GO" id="GO:0003729">
    <property type="term" value="F:mRNA binding"/>
    <property type="evidence" value="ECO:0007669"/>
    <property type="project" value="TreeGrafter"/>
</dbReference>
<feature type="region of interest" description="Disordered" evidence="9">
    <location>
        <begin position="475"/>
        <end position="519"/>
    </location>
</feature>
<dbReference type="InterPro" id="IPR016024">
    <property type="entry name" value="ARM-type_fold"/>
</dbReference>
<dbReference type="InterPro" id="IPR036576">
    <property type="entry name" value="WRKY_dom_sf"/>
</dbReference>
<comment type="similarity">
    <text evidence="2">Belongs to the API5 family.</text>
</comment>
<dbReference type="PANTHER" id="PTHR12758:SF19">
    <property type="entry name" value="APOPTOSIS INHIBITOR 5"/>
    <property type="match status" value="1"/>
</dbReference>
<dbReference type="SMART" id="SM00774">
    <property type="entry name" value="WRKY"/>
    <property type="match status" value="1"/>
</dbReference>
<feature type="compositionally biased region" description="Basic and acidic residues" evidence="9">
    <location>
        <begin position="692"/>
        <end position="705"/>
    </location>
</feature>
<accession>A0A9E7KBK4</accession>
<sequence>MASDSAADAAEVEKLYEFGERLNEAKDKSKHVSDYEGIIAAVKGQSVKAKQLAAQLIPRFFKFFPTLASKAMTAQFDLVEEDELGIRVQAIRGLPLLCKDTPEYVSKIVDVLGQLLTYEENVERDAVHKALMSLLRQDIKASLTALFKHVEIGMENVREKVICFLKDKVFPLKAELLKPQEEMERHVTDLVKKSLQDVTGAEFKLFMDFLRSFSIFGDGVPPERIQELIEIVEGQADLDAQFNVEDIDHIDRLISCMCMALPFFARGASSSKFLNYINKHILPVFDKLPEERKLDLLKNLAGSSPYAAAQDSRQLLPSIVTLLKKYLPRRRTEEPKYNYLECSLYSFHHLAHKTPNSTNSLCGYKIVTGQPSDRLGEDFSENYKDFTDRLSSTEEVVRNAMKKLTQGMADHNKAMAAAKTEEAKAKIKAEQQKTTTALRICNNILAMTQPLHVKAPSFIGDGKINLSWKEPVKQSPASTAAAGVVGEAEGPEGVGEDEDEEEEGLDKGGRTLSGGDGRMDVNEVDFFSAERRKGVGRVEADLGPNVPSSCIKKEDLTITGLNLLIANARSDLSTVDDAVLPAEDHKERKSELAAMRDELARVKEENQKLREMLNEAISNYNALQMHLTALRQQHGVVDGRVEAKNDEHGEVLVPRQFMDPGPAGDADEPSHSSTATRDRPSPPPDNGGVRSMDSERHKRSTDKEIVPPPDHQNSKQEESSTEQAHEAIMRKARVTVRARSDAPMIADGCQWRKYGQKMAKGNPCPRAYYRCTMAAGCPVRKQVQRCADDRSILTTTYEGTHNHPLPAAAMAMASTTSAAVSMLLSGSMSSPEGLMNPSFLARTVLPFSSSMATISASAPFPTVMLDLTHRPDATHLQRPAPAPAQFQFPFPAAAAGGYVAAPNASGETHIGQSRFSGLQLSAAMEVSEFSHPKEHTALPPFLADTVTAATAAITADPNFTAALAAAISSIINGNHPAAASNNHDNRSSAITPINEDDNNATTSSKDINPTNTNFTATK</sequence>
<organism evidence="11 12">
    <name type="scientific">Musa troglodytarum</name>
    <name type="common">fe'i banana</name>
    <dbReference type="NCBI Taxonomy" id="320322"/>
    <lineage>
        <taxon>Eukaryota</taxon>
        <taxon>Viridiplantae</taxon>
        <taxon>Streptophyta</taxon>
        <taxon>Embryophyta</taxon>
        <taxon>Tracheophyta</taxon>
        <taxon>Spermatophyta</taxon>
        <taxon>Magnoliopsida</taxon>
        <taxon>Liliopsida</taxon>
        <taxon>Zingiberales</taxon>
        <taxon>Musaceae</taxon>
        <taxon>Musa</taxon>
    </lineage>
</organism>
<dbReference type="InterPro" id="IPR008383">
    <property type="entry name" value="API5"/>
</dbReference>
<dbReference type="Pfam" id="PF03106">
    <property type="entry name" value="WRKY"/>
    <property type="match status" value="1"/>
</dbReference>
<evidence type="ECO:0000256" key="8">
    <source>
        <dbReference type="SAM" id="Coils"/>
    </source>
</evidence>
<feature type="compositionally biased region" description="Polar residues" evidence="9">
    <location>
        <begin position="979"/>
        <end position="991"/>
    </location>
</feature>
<evidence type="ECO:0000313" key="11">
    <source>
        <dbReference type="EMBL" id="URE11707.1"/>
    </source>
</evidence>
<keyword evidence="3" id="KW-0053">Apoptosis</keyword>
<dbReference type="PROSITE" id="PS50811">
    <property type="entry name" value="WRKY"/>
    <property type="match status" value="1"/>
</dbReference>
<evidence type="ECO:0000256" key="4">
    <source>
        <dbReference type="ARBA" id="ARBA00023015"/>
    </source>
</evidence>
<evidence type="ECO:0000256" key="7">
    <source>
        <dbReference type="ARBA" id="ARBA00023242"/>
    </source>
</evidence>
<keyword evidence="8" id="KW-0175">Coiled coil</keyword>
<feature type="region of interest" description="Disordered" evidence="9">
    <location>
        <begin position="978"/>
        <end position="1018"/>
    </location>
</feature>
<feature type="compositionally biased region" description="Acidic residues" evidence="9">
    <location>
        <begin position="494"/>
        <end position="504"/>
    </location>
</feature>
<feature type="compositionally biased region" description="Basic and acidic residues" evidence="9">
    <location>
        <begin position="712"/>
        <end position="727"/>
    </location>
</feature>
<dbReference type="EMBL" id="CP097508">
    <property type="protein sequence ID" value="URE11707.1"/>
    <property type="molecule type" value="Genomic_DNA"/>
</dbReference>
<keyword evidence="7" id="KW-0539">Nucleus</keyword>
<dbReference type="AlphaFoldDB" id="A0A9E7KBK4"/>
<feature type="coiled-coil region" evidence="8">
    <location>
        <begin position="585"/>
        <end position="633"/>
    </location>
</feature>
<dbReference type="Gene3D" id="2.20.25.80">
    <property type="entry name" value="WRKY domain"/>
    <property type="match status" value="1"/>
</dbReference>
<dbReference type="SUPFAM" id="SSF48371">
    <property type="entry name" value="ARM repeat"/>
    <property type="match status" value="1"/>
</dbReference>
<feature type="region of interest" description="Disordered" evidence="9">
    <location>
        <begin position="645"/>
        <end position="727"/>
    </location>
</feature>
<dbReference type="GO" id="GO:0043565">
    <property type="term" value="F:sequence-specific DNA binding"/>
    <property type="evidence" value="ECO:0007669"/>
    <property type="project" value="InterPro"/>
</dbReference>
<evidence type="ECO:0000256" key="9">
    <source>
        <dbReference type="SAM" id="MobiDB-lite"/>
    </source>
</evidence>